<reference evidence="13 14" key="1">
    <citation type="submission" date="2019-04" db="EMBL/GenBank/DDBJ databases">
        <title>Niastella caeni sp. nov., isolated from activated sludge.</title>
        <authorList>
            <person name="Sheng M."/>
        </authorList>
    </citation>
    <scope>NUCLEOTIDE SEQUENCE [LARGE SCALE GENOMIC DNA]</scope>
    <source>
        <strain evidence="13 14">HX-2-15</strain>
    </source>
</reference>
<feature type="domain" description="GEVED" evidence="12">
    <location>
        <begin position="449"/>
        <end position="533"/>
    </location>
</feature>
<dbReference type="InterPro" id="IPR024079">
    <property type="entry name" value="MetalloPept_cat_dom_sf"/>
</dbReference>
<keyword evidence="6" id="KW-0862">Zinc</keyword>
<keyword evidence="8" id="KW-1015">Disulfide bond</keyword>
<evidence type="ECO:0000256" key="9">
    <source>
        <dbReference type="SAM" id="SignalP"/>
    </source>
</evidence>
<keyword evidence="3" id="KW-0479">Metal-binding</keyword>
<dbReference type="Gene3D" id="3.40.390.10">
    <property type="entry name" value="Collagenase (Catalytic Domain)"/>
    <property type="match status" value="1"/>
</dbReference>
<keyword evidence="4 9" id="KW-0732">Signal</keyword>
<comment type="caution">
    <text evidence="13">The sequence shown here is derived from an EMBL/GenBank/DDBJ whole genome shotgun (WGS) entry which is preliminary data.</text>
</comment>
<dbReference type="GO" id="GO:0008237">
    <property type="term" value="F:metallopeptidase activity"/>
    <property type="evidence" value="ECO:0007669"/>
    <property type="project" value="UniProtKB-KW"/>
</dbReference>
<dbReference type="EMBL" id="STFF01000005">
    <property type="protein sequence ID" value="THU37072.1"/>
    <property type="molecule type" value="Genomic_DNA"/>
</dbReference>
<dbReference type="SUPFAM" id="SSF55486">
    <property type="entry name" value="Metalloproteases ('zincins'), catalytic domain"/>
    <property type="match status" value="1"/>
</dbReference>
<dbReference type="Proteomes" id="UP000306918">
    <property type="component" value="Unassembled WGS sequence"/>
</dbReference>
<keyword evidence="2" id="KW-0645">Protease</keyword>
<dbReference type="Pfam" id="PF20009">
    <property type="entry name" value="GEVED"/>
    <property type="match status" value="1"/>
</dbReference>
<dbReference type="NCBIfam" id="TIGR04183">
    <property type="entry name" value="Por_Secre_tail"/>
    <property type="match status" value="1"/>
</dbReference>
<evidence type="ECO:0000259" key="10">
    <source>
        <dbReference type="Pfam" id="PF05572"/>
    </source>
</evidence>
<comment type="similarity">
    <text evidence="1">Belongs to the peptidase M43B family.</text>
</comment>
<gene>
    <name evidence="13" type="ORF">FAM09_19150</name>
</gene>
<evidence type="ECO:0000259" key="11">
    <source>
        <dbReference type="Pfam" id="PF18962"/>
    </source>
</evidence>
<evidence type="ECO:0000256" key="4">
    <source>
        <dbReference type="ARBA" id="ARBA00022729"/>
    </source>
</evidence>
<evidence type="ECO:0000256" key="1">
    <source>
        <dbReference type="ARBA" id="ARBA00008721"/>
    </source>
</evidence>
<dbReference type="PANTHER" id="PTHR47466:SF1">
    <property type="entry name" value="METALLOPROTEASE MEP1 (AFU_ORTHOLOGUE AFUA_1G07730)-RELATED"/>
    <property type="match status" value="1"/>
</dbReference>
<keyword evidence="7" id="KW-0482">Metalloprotease</keyword>
<evidence type="ECO:0000256" key="2">
    <source>
        <dbReference type="ARBA" id="ARBA00022670"/>
    </source>
</evidence>
<organism evidence="13 14">
    <name type="scientific">Niastella caeni</name>
    <dbReference type="NCBI Taxonomy" id="2569763"/>
    <lineage>
        <taxon>Bacteria</taxon>
        <taxon>Pseudomonadati</taxon>
        <taxon>Bacteroidota</taxon>
        <taxon>Chitinophagia</taxon>
        <taxon>Chitinophagales</taxon>
        <taxon>Chitinophagaceae</taxon>
        <taxon>Niastella</taxon>
    </lineage>
</organism>
<evidence type="ECO:0000256" key="6">
    <source>
        <dbReference type="ARBA" id="ARBA00022833"/>
    </source>
</evidence>
<dbReference type="GO" id="GO:0006508">
    <property type="term" value="P:proteolysis"/>
    <property type="evidence" value="ECO:0007669"/>
    <property type="project" value="UniProtKB-KW"/>
</dbReference>
<dbReference type="InterPro" id="IPR045474">
    <property type="entry name" value="GEVED"/>
</dbReference>
<dbReference type="Gene3D" id="2.60.40.10">
    <property type="entry name" value="Immunoglobulins"/>
    <property type="match status" value="1"/>
</dbReference>
<feature type="chain" id="PRO_5020680464" evidence="9">
    <location>
        <begin position="23"/>
        <end position="724"/>
    </location>
</feature>
<keyword evidence="14" id="KW-1185">Reference proteome</keyword>
<evidence type="ECO:0000313" key="13">
    <source>
        <dbReference type="EMBL" id="THU37072.1"/>
    </source>
</evidence>
<dbReference type="Pfam" id="PF05572">
    <property type="entry name" value="Peptidase_M43"/>
    <property type="match status" value="1"/>
</dbReference>
<dbReference type="AlphaFoldDB" id="A0A4S8HVA5"/>
<feature type="domain" description="Secretion system C-terminal sorting" evidence="11">
    <location>
        <begin position="649"/>
        <end position="722"/>
    </location>
</feature>
<evidence type="ECO:0000256" key="7">
    <source>
        <dbReference type="ARBA" id="ARBA00023049"/>
    </source>
</evidence>
<evidence type="ECO:0000256" key="3">
    <source>
        <dbReference type="ARBA" id="ARBA00022723"/>
    </source>
</evidence>
<dbReference type="Pfam" id="PF18962">
    <property type="entry name" value="Por_Secre_tail"/>
    <property type="match status" value="1"/>
</dbReference>
<name>A0A4S8HVA5_9BACT</name>
<sequence>MKKNYFTTLTLLSCLIAGSSIAQPICGFDGVHKHKLNTDPQYRKQIMETESQLQTIIKEQESRKAANPSTLRVEGTQATLYTIPVVVHVIHTGGAVGTTYNPSDAQITGAISYLNQVFAGTYAGMEPTGSDAAGEIQVQFALATRGPNCTATTGIDRVDGSSITGYTANGVNASTALGASDAAVKNFCRWDPSSYYNIYVVNKIDGADGTAGQFIAGYAYFPGVYPNLDGTVMLATQFMTGRKTLPHEIGHALNLYHPFEGSSDNTVCPTNTTCASEGDRVCDTDPISYNQSGGVVDFTCRTGTNTCTGTSYSIRTERNFMNYTNCFTLFTPGQKTRMLAAMSLNSRSSYATSYALATSYPGTTFTAPAAATCSPVTASAGLNSGTAGLANVTINNKAYNTGITANDNSFGYTTGYVDRANSCTNLISMAAGGTIPFTFTLHGANREQVRIYIDFNNDGDFADANESVFHATDINNTGINMTYSNSFTVPSTGITTDAPLRLRVIEEVSTVYGGGFTISSPCYNPTYGQAEDYPAFIISGALPVTLEYFKGEKVNKTNRLTWKTASEQNAKEFVIERSYNGNDFTQIGTTAASNKATGSSYAYNDNNYAGQVIYYRLKQVDQDGQYKHSGLVTIQSETARESVVAILNNPFTEKFDISISTPEQSKVVVNILDVTGKLLYTKTVNTLTNSVMTVTPDTKTFVAGMYFVQVDINGKKIVKKVIKK</sequence>
<evidence type="ECO:0000256" key="5">
    <source>
        <dbReference type="ARBA" id="ARBA00022801"/>
    </source>
</evidence>
<dbReference type="InterPro" id="IPR013783">
    <property type="entry name" value="Ig-like_fold"/>
</dbReference>
<feature type="signal peptide" evidence="9">
    <location>
        <begin position="1"/>
        <end position="22"/>
    </location>
</feature>
<evidence type="ECO:0000259" key="12">
    <source>
        <dbReference type="Pfam" id="PF20009"/>
    </source>
</evidence>
<evidence type="ECO:0000313" key="14">
    <source>
        <dbReference type="Proteomes" id="UP000306918"/>
    </source>
</evidence>
<dbReference type="PANTHER" id="PTHR47466">
    <property type="match status" value="1"/>
</dbReference>
<feature type="domain" description="Peptidase M43 pregnancy-associated plasma-A" evidence="10">
    <location>
        <begin position="181"/>
        <end position="342"/>
    </location>
</feature>
<proteinExistence type="inferred from homology"/>
<keyword evidence="5" id="KW-0378">Hydrolase</keyword>
<evidence type="ECO:0000256" key="8">
    <source>
        <dbReference type="ARBA" id="ARBA00023157"/>
    </source>
</evidence>
<accession>A0A4S8HVA5</accession>
<dbReference type="InterPro" id="IPR026444">
    <property type="entry name" value="Secre_tail"/>
</dbReference>
<dbReference type="GO" id="GO:0046872">
    <property type="term" value="F:metal ion binding"/>
    <property type="evidence" value="ECO:0007669"/>
    <property type="project" value="UniProtKB-KW"/>
</dbReference>
<protein>
    <submittedName>
        <fullName evidence="13">T9SS type A sorting domain-containing protein</fullName>
    </submittedName>
</protein>
<dbReference type="InterPro" id="IPR008754">
    <property type="entry name" value="Peptidase_M43"/>
</dbReference>
<dbReference type="OrthoDB" id="6385856at2"/>